<keyword evidence="2" id="KW-0732">Signal</keyword>
<feature type="signal peptide" evidence="2">
    <location>
        <begin position="1"/>
        <end position="25"/>
    </location>
</feature>
<dbReference type="InterPro" id="IPR002035">
    <property type="entry name" value="VWF_A"/>
</dbReference>
<name>A0A3D0KKD2_9GAMM</name>
<dbReference type="InterPro" id="IPR036465">
    <property type="entry name" value="vWFA_dom_sf"/>
</dbReference>
<gene>
    <name evidence="4" type="ORF">DEO68_16665</name>
</gene>
<dbReference type="SMART" id="SM00327">
    <property type="entry name" value="VWA"/>
    <property type="match status" value="1"/>
</dbReference>
<feature type="chain" id="PRO_5017782264" description="VWFA domain-containing protein" evidence="2">
    <location>
        <begin position="26"/>
        <end position="584"/>
    </location>
</feature>
<feature type="domain" description="VWFA" evidence="3">
    <location>
        <begin position="28"/>
        <end position="206"/>
    </location>
</feature>
<comment type="caution">
    <text evidence="4">The sequence shown here is derived from an EMBL/GenBank/DDBJ whole genome shotgun (WGS) entry which is preliminary data.</text>
</comment>
<dbReference type="PROSITE" id="PS50234">
    <property type="entry name" value="VWFA"/>
    <property type="match status" value="1"/>
</dbReference>
<feature type="region of interest" description="Disordered" evidence="1">
    <location>
        <begin position="213"/>
        <end position="234"/>
    </location>
</feature>
<proteinExistence type="predicted"/>
<organism evidence="4">
    <name type="scientific">Halomonas campaniensis</name>
    <dbReference type="NCBI Taxonomy" id="213554"/>
    <lineage>
        <taxon>Bacteria</taxon>
        <taxon>Pseudomonadati</taxon>
        <taxon>Pseudomonadota</taxon>
        <taxon>Gammaproteobacteria</taxon>
        <taxon>Oceanospirillales</taxon>
        <taxon>Halomonadaceae</taxon>
        <taxon>Halomonas</taxon>
    </lineage>
</organism>
<evidence type="ECO:0000259" key="3">
    <source>
        <dbReference type="PROSITE" id="PS50234"/>
    </source>
</evidence>
<dbReference type="SUPFAM" id="SSF53300">
    <property type="entry name" value="vWA-like"/>
    <property type="match status" value="1"/>
</dbReference>
<dbReference type="EMBL" id="DOTR01000097">
    <property type="protein sequence ID" value="HCA03750.1"/>
    <property type="molecule type" value="Genomic_DNA"/>
</dbReference>
<dbReference type="Gene3D" id="3.40.50.410">
    <property type="entry name" value="von Willebrand factor, type A domain"/>
    <property type="match status" value="1"/>
</dbReference>
<dbReference type="Pfam" id="PF00092">
    <property type="entry name" value="VWA"/>
    <property type="match status" value="1"/>
</dbReference>
<evidence type="ECO:0000256" key="2">
    <source>
        <dbReference type="SAM" id="SignalP"/>
    </source>
</evidence>
<accession>A0A3D0KKD2</accession>
<evidence type="ECO:0000256" key="1">
    <source>
        <dbReference type="SAM" id="MobiDB-lite"/>
    </source>
</evidence>
<sequence length="584" mass="61788">MKLGALRLAEMALVGSMTCAAAAHAADDVVIVYDASGSMWGQIDGTSKIEIARDVLTGLVNDWDKDTNLGLVAYGHRSKGDCTDIETLIAPGPLHKSDFIETVNVIKPVGKTPISAAVQQAAELMSYRDSSSTVVLISDGVETCNADPCALSAELAKQGMNFTAHVVGFDLKEEENANLSCIAENTGGVFVPASNAAELHGALDQVQSAMDLKPVTPEPEPEEPPPPEVTVSGPAQATTGAAFDVSWSKTINPRDMVAIVPTGADEGTRATYLRTEDRTEGSLKAPAEPGLYEIRYILDVSSKTLATAPIEVVEAEVTVSGPPQATTGAGFDVSWSKTINPRDMVAIVPTGADEGTRATYLRTEDRTEGSLKAPAEPGLYEIRYILDVGSKTLATASIEVIEPEIGISGPEIVRAETKIDITWSSTINSRDMVAIVSAGADEGTRNIYLRAGDKTKGRLIAPAEPGLYEIRYILDVGRKTLASIPLEVVGADAPLDDGAGLSVPETAGSGETITVTWTGESDSTDQRIALAHKDQPDFSWITVQSVAEEKSIDLTMADEAGLYEVRFLDVSGREVLGRSVVEVK</sequence>
<reference evidence="4" key="1">
    <citation type="journal article" date="2018" name="Nat. Biotechnol.">
        <title>A standardized bacterial taxonomy based on genome phylogeny substantially revises the tree of life.</title>
        <authorList>
            <person name="Parks D.H."/>
            <person name="Chuvochina M."/>
            <person name="Waite D.W."/>
            <person name="Rinke C."/>
            <person name="Skarshewski A."/>
            <person name="Chaumeil P.A."/>
            <person name="Hugenholtz P."/>
        </authorList>
    </citation>
    <scope>NUCLEOTIDE SEQUENCE [LARGE SCALE GENOMIC DNA]</scope>
    <source>
        <strain evidence="4">UBA11284</strain>
    </source>
</reference>
<protein>
    <recommendedName>
        <fullName evidence="3">VWFA domain-containing protein</fullName>
    </recommendedName>
</protein>
<dbReference type="AlphaFoldDB" id="A0A3D0KKD2"/>
<evidence type="ECO:0000313" key="4">
    <source>
        <dbReference type="EMBL" id="HCA03750.1"/>
    </source>
</evidence>